<sequence>MSRIDFEVEEAGSGLPQKASANKNGLALFVLVAATLGALVWIWSSSQKGANSVKEEKPETFNTAQARNVSFDFHEPPPKKDNRMVIEPPAVVVAPPPAPAPAPVAAFQPAPVIDDGEARRLAEEERRRRLEEERREKALRSGMLIFDNGSQGEGSLAGGSERGGALRVEGPETDSNRAFMARASSQDVETARATKNNRIDALIPQGTMIRGTLETAIQSDLPGMVRAITSEDVYSFDGRRVLIPKGTMLTGEYRSGLSRGQTRVLIAWTRMLRADGVSVSLGSYGTDGLGRSGLAGDVDNHYPERFGSAILLSVVGGVSSFIAGLNNEGQSAVGGAGSYIQQQAQSQAQQTIAQTMSDLANQALKDSINIPPTIHVDQGTRIMVFVRRDLDFSGLYQDPVKEALNELRRSRAVYK</sequence>
<feature type="coiled-coil region" evidence="7">
    <location>
        <begin position="113"/>
        <end position="141"/>
    </location>
</feature>
<dbReference type="NCBIfam" id="NF038091">
    <property type="entry name" value="T4SS_VirB10"/>
    <property type="match status" value="1"/>
</dbReference>
<dbReference type="InterPro" id="IPR047695">
    <property type="entry name" value="T4SS_VirB10/PtlG"/>
</dbReference>
<dbReference type="CDD" id="cd16429">
    <property type="entry name" value="VirB10"/>
    <property type="match status" value="1"/>
</dbReference>
<comment type="similarity">
    <text evidence="2">Belongs to the TrbI/VirB10 family.</text>
</comment>
<keyword evidence="7" id="KW-0175">Coiled coil</keyword>
<dbReference type="RefSeq" id="WP_152713086.1">
    <property type="nucleotide sequence ID" value="NZ_VOSJ01000063.1"/>
</dbReference>
<keyword evidence="4 8" id="KW-0812">Transmembrane</keyword>
<feature type="transmembrane region" description="Helical" evidence="8">
    <location>
        <begin position="26"/>
        <end position="44"/>
    </location>
</feature>
<dbReference type="Gene3D" id="2.40.128.260">
    <property type="entry name" value="Type IV secretion system, VirB10/TraB/TrbI"/>
    <property type="match status" value="2"/>
</dbReference>
<evidence type="ECO:0000256" key="8">
    <source>
        <dbReference type="SAM" id="Phobius"/>
    </source>
</evidence>
<comment type="subcellular location">
    <subcellularLocation>
        <location evidence="1">Cell membrane</location>
        <topology evidence="1">Single-pass membrane protein</topology>
    </subcellularLocation>
</comment>
<evidence type="ECO:0000256" key="3">
    <source>
        <dbReference type="ARBA" id="ARBA00022475"/>
    </source>
</evidence>
<protein>
    <submittedName>
        <fullName evidence="9">TrbI/VirB10 family protein</fullName>
    </submittedName>
</protein>
<dbReference type="EMBL" id="VOSK01000066">
    <property type="protein sequence ID" value="MPR26938.1"/>
    <property type="molecule type" value="Genomic_DNA"/>
</dbReference>
<evidence type="ECO:0000256" key="4">
    <source>
        <dbReference type="ARBA" id="ARBA00022692"/>
    </source>
</evidence>
<evidence type="ECO:0000256" key="5">
    <source>
        <dbReference type="ARBA" id="ARBA00022989"/>
    </source>
</evidence>
<dbReference type="AlphaFoldDB" id="A0A5N7MJF1"/>
<evidence type="ECO:0000313" key="9">
    <source>
        <dbReference type="EMBL" id="MPR26938.1"/>
    </source>
</evidence>
<dbReference type="GO" id="GO:0005886">
    <property type="term" value="C:plasma membrane"/>
    <property type="evidence" value="ECO:0007669"/>
    <property type="project" value="UniProtKB-SubCell"/>
</dbReference>
<gene>
    <name evidence="9" type="ORF">FS320_17360</name>
</gene>
<keyword evidence="3" id="KW-1003">Cell membrane</keyword>
<dbReference type="Proteomes" id="UP000403266">
    <property type="component" value="Unassembled WGS sequence"/>
</dbReference>
<comment type="caution">
    <text evidence="9">The sequence shown here is derived from an EMBL/GenBank/DDBJ whole genome shotgun (WGS) entry which is preliminary data.</text>
</comment>
<keyword evidence="5 8" id="KW-1133">Transmembrane helix</keyword>
<dbReference type="Pfam" id="PF03743">
    <property type="entry name" value="TrbI"/>
    <property type="match status" value="1"/>
</dbReference>
<reference evidence="9 10" key="1">
    <citation type="journal article" date="2019" name="Syst. Appl. Microbiol.">
        <title>Microvirga tunisiensis sp. nov., a root nodule symbiotic bacterium isolated from Lupinus micranthus and L. luteus grown in Northern Tunisia.</title>
        <authorList>
            <person name="Msaddak A."/>
            <person name="Rejili M."/>
            <person name="Duran D."/>
            <person name="Mars M."/>
            <person name="Palacios J.M."/>
            <person name="Ruiz-Argueso T."/>
            <person name="Rey L."/>
            <person name="Imperial J."/>
        </authorList>
    </citation>
    <scope>NUCLEOTIDE SEQUENCE [LARGE SCALE GENOMIC DNA]</scope>
    <source>
        <strain evidence="9 10">Lmie10</strain>
    </source>
</reference>
<dbReference type="InterPro" id="IPR005498">
    <property type="entry name" value="T4SS_VirB10/TraB/TrbI"/>
</dbReference>
<evidence type="ECO:0000256" key="1">
    <source>
        <dbReference type="ARBA" id="ARBA00004162"/>
    </source>
</evidence>
<evidence type="ECO:0000256" key="6">
    <source>
        <dbReference type="ARBA" id="ARBA00023136"/>
    </source>
</evidence>
<dbReference type="OrthoDB" id="9807354at2"/>
<organism evidence="9 10">
    <name type="scientific">Microvirga tunisiensis</name>
    <dbReference type="NCBI Taxonomy" id="2108360"/>
    <lineage>
        <taxon>Bacteria</taxon>
        <taxon>Pseudomonadati</taxon>
        <taxon>Pseudomonadota</taxon>
        <taxon>Alphaproteobacteria</taxon>
        <taxon>Hyphomicrobiales</taxon>
        <taxon>Methylobacteriaceae</taxon>
        <taxon>Microvirga</taxon>
    </lineage>
</organism>
<name>A0A5N7MJF1_9HYPH</name>
<evidence type="ECO:0000313" key="10">
    <source>
        <dbReference type="Proteomes" id="UP000403266"/>
    </source>
</evidence>
<accession>A0A5N7MJF1</accession>
<proteinExistence type="inferred from homology"/>
<dbReference type="InterPro" id="IPR042217">
    <property type="entry name" value="T4SS_VirB10/TrbI"/>
</dbReference>
<evidence type="ECO:0000256" key="2">
    <source>
        <dbReference type="ARBA" id="ARBA00010265"/>
    </source>
</evidence>
<keyword evidence="6 8" id="KW-0472">Membrane</keyword>
<keyword evidence="10" id="KW-1185">Reference proteome</keyword>
<evidence type="ECO:0000256" key="7">
    <source>
        <dbReference type="SAM" id="Coils"/>
    </source>
</evidence>